<dbReference type="Pfam" id="PF03965">
    <property type="entry name" value="Penicillinase_R"/>
    <property type="match status" value="1"/>
</dbReference>
<reference evidence="5" key="1">
    <citation type="submission" date="2015-05" db="EMBL/GenBank/DDBJ databases">
        <title>Permanent draft genome of Rhodopirellula islandicus K833.</title>
        <authorList>
            <person name="Kizina J."/>
            <person name="Richter M."/>
            <person name="Glockner F.O."/>
            <person name="Harder J."/>
        </authorList>
    </citation>
    <scope>NUCLEOTIDE SEQUENCE [LARGE SCALE GENOMIC DNA]</scope>
    <source>
        <strain evidence="5">K833</strain>
    </source>
</reference>
<evidence type="ECO:0000313" key="6">
    <source>
        <dbReference type="Proteomes" id="UP000036367"/>
    </source>
</evidence>
<dbReference type="Gene3D" id="1.10.10.10">
    <property type="entry name" value="Winged helix-like DNA-binding domain superfamily/Winged helix DNA-binding domain"/>
    <property type="match status" value="1"/>
</dbReference>
<keyword evidence="3" id="KW-0238">DNA-binding</keyword>
<sequence length="146" mass="16396">MTQRNLSLSDDAFGFQMARSSSATPTAVELQILRVLWEHGACGVGVIHEHLSRERGTNYSTTMKMLSVMLGKGLVKRDETQRPHLYRAAWSRERMGKGLLKDLATKVFEGSVSSLVLNALSNSKARQSDIEEIRQILTEMENRSDE</sequence>
<gene>
    <name evidence="5" type="ORF">RISK_001107</name>
</gene>
<dbReference type="PIRSF" id="PIRSF019455">
    <property type="entry name" value="CopR_AtkY"/>
    <property type="match status" value="1"/>
</dbReference>
<proteinExistence type="inferred from homology"/>
<keyword evidence="4" id="KW-0804">Transcription</keyword>
<keyword evidence="2" id="KW-0805">Transcription regulation</keyword>
<evidence type="ECO:0000313" key="5">
    <source>
        <dbReference type="EMBL" id="KLU06793.1"/>
    </source>
</evidence>
<evidence type="ECO:0000256" key="1">
    <source>
        <dbReference type="ARBA" id="ARBA00011046"/>
    </source>
</evidence>
<dbReference type="GO" id="GO:0045892">
    <property type="term" value="P:negative regulation of DNA-templated transcription"/>
    <property type="evidence" value="ECO:0007669"/>
    <property type="project" value="InterPro"/>
</dbReference>
<dbReference type="InterPro" id="IPR005650">
    <property type="entry name" value="BlaI_family"/>
</dbReference>
<dbReference type="EMBL" id="LECT01000010">
    <property type="protein sequence ID" value="KLU06793.1"/>
    <property type="molecule type" value="Genomic_DNA"/>
</dbReference>
<name>A0A0J1BK39_RHOIS</name>
<comment type="caution">
    <text evidence="5">The sequence shown here is derived from an EMBL/GenBank/DDBJ whole genome shotgun (WGS) entry which is preliminary data.</text>
</comment>
<protein>
    <submittedName>
        <fullName evidence="5">Transcriptional repressor, BlaI/MecI family</fullName>
    </submittedName>
</protein>
<comment type="similarity">
    <text evidence="1">Belongs to the BlaI transcriptional regulatory family.</text>
</comment>
<dbReference type="GO" id="GO:0003677">
    <property type="term" value="F:DNA binding"/>
    <property type="evidence" value="ECO:0007669"/>
    <property type="project" value="UniProtKB-KW"/>
</dbReference>
<dbReference type="Proteomes" id="UP000036367">
    <property type="component" value="Unassembled WGS sequence"/>
</dbReference>
<dbReference type="InterPro" id="IPR036388">
    <property type="entry name" value="WH-like_DNA-bd_sf"/>
</dbReference>
<dbReference type="InterPro" id="IPR036390">
    <property type="entry name" value="WH_DNA-bd_sf"/>
</dbReference>
<evidence type="ECO:0000256" key="3">
    <source>
        <dbReference type="ARBA" id="ARBA00023125"/>
    </source>
</evidence>
<dbReference type="Gene3D" id="1.10.4040.10">
    <property type="entry name" value="Penicillinase repressor domain"/>
    <property type="match status" value="1"/>
</dbReference>
<dbReference type="SUPFAM" id="SSF46785">
    <property type="entry name" value="Winged helix' DNA-binding domain"/>
    <property type="match status" value="1"/>
</dbReference>
<dbReference type="PATRIC" id="fig|595434.4.peg.1064"/>
<evidence type="ECO:0000256" key="4">
    <source>
        <dbReference type="ARBA" id="ARBA00023163"/>
    </source>
</evidence>
<keyword evidence="6" id="KW-1185">Reference proteome</keyword>
<dbReference type="STRING" id="595434.RISK_001107"/>
<accession>A0A0J1BK39</accession>
<evidence type="ECO:0000256" key="2">
    <source>
        <dbReference type="ARBA" id="ARBA00023015"/>
    </source>
</evidence>
<dbReference type="AlphaFoldDB" id="A0A0J1BK39"/>
<organism evidence="5 6">
    <name type="scientific">Rhodopirellula islandica</name>
    <dbReference type="NCBI Taxonomy" id="595434"/>
    <lineage>
        <taxon>Bacteria</taxon>
        <taxon>Pseudomonadati</taxon>
        <taxon>Planctomycetota</taxon>
        <taxon>Planctomycetia</taxon>
        <taxon>Pirellulales</taxon>
        <taxon>Pirellulaceae</taxon>
        <taxon>Rhodopirellula</taxon>
    </lineage>
</organism>